<dbReference type="SMART" id="SM00267">
    <property type="entry name" value="GGDEF"/>
    <property type="match status" value="1"/>
</dbReference>
<protein>
    <recommendedName>
        <fullName evidence="1">diguanylate cyclase</fullName>
        <ecNumber evidence="1">2.7.7.65</ecNumber>
    </recommendedName>
</protein>
<dbReference type="Proteomes" id="UP001596364">
    <property type="component" value="Unassembled WGS sequence"/>
</dbReference>
<evidence type="ECO:0000256" key="2">
    <source>
        <dbReference type="SAM" id="Coils"/>
    </source>
</evidence>
<dbReference type="EMBL" id="JBHSUS010000001">
    <property type="protein sequence ID" value="MFC6439223.1"/>
    <property type="molecule type" value="Genomic_DNA"/>
</dbReference>
<dbReference type="PROSITE" id="PS50887">
    <property type="entry name" value="GGDEF"/>
    <property type="match status" value="1"/>
</dbReference>
<dbReference type="PANTHER" id="PTHR45138:SF2">
    <property type="entry name" value="DIGUANYLATE CYCLASE VDCA"/>
    <property type="match status" value="1"/>
</dbReference>
<accession>A0ABW1XGA7</accession>
<feature type="domain" description="GGDEF" evidence="3">
    <location>
        <begin position="203"/>
        <end position="338"/>
    </location>
</feature>
<name>A0ABW1XGA7_9ALTE</name>
<dbReference type="EC" id="2.7.7.65" evidence="1"/>
<dbReference type="RefSeq" id="WP_131257499.1">
    <property type="nucleotide sequence ID" value="NZ_JBHSUS010000001.1"/>
</dbReference>
<keyword evidence="2" id="KW-0175">Coiled coil</keyword>
<keyword evidence="4" id="KW-0548">Nucleotidyltransferase</keyword>
<evidence type="ECO:0000313" key="4">
    <source>
        <dbReference type="EMBL" id="MFC6439223.1"/>
    </source>
</evidence>
<feature type="coiled-coil region" evidence="2">
    <location>
        <begin position="150"/>
        <end position="177"/>
    </location>
</feature>
<dbReference type="InterPro" id="IPR000160">
    <property type="entry name" value="GGDEF_dom"/>
</dbReference>
<evidence type="ECO:0000259" key="3">
    <source>
        <dbReference type="PROSITE" id="PS50887"/>
    </source>
</evidence>
<dbReference type="Gene3D" id="3.30.70.270">
    <property type="match status" value="1"/>
</dbReference>
<dbReference type="InterPro" id="IPR029787">
    <property type="entry name" value="Nucleotide_cyclase"/>
</dbReference>
<sequence length="338" mass="38056">MADELEKSFQILKQTVPLMVKHQVPAVPTNYALWYTYASQKSPDLNQQIDEALKISAQLSESKTTELYRQHLADTQELNTWQLRQSLEAMLQELNQTMQDTRKESDQFRQNMDGCLDDLAKVEKEGWTLEEVMGLVRTMVQETQGIRKSTLSFNAALASAEKEIAQLREQLAESQHDALYDALTGLRNRRYFDEELKAMLAKGDVALLLVDIDHFKNINDTYGHVMGDLVIKAVAKKLRSLCRDGADAFRYGGEEFAVLLPATPFASARHRAEGMRSAIEKINVVNRLTNESLGDVTASFGIACSANGDSPQTLIERADKQLYDAKRLGRNRVMPLAI</sequence>
<comment type="caution">
    <text evidence="4">The sequence shown here is derived from an EMBL/GenBank/DDBJ whole genome shotgun (WGS) entry which is preliminary data.</text>
</comment>
<dbReference type="SUPFAM" id="SSF55073">
    <property type="entry name" value="Nucleotide cyclase"/>
    <property type="match status" value="1"/>
</dbReference>
<dbReference type="CDD" id="cd01949">
    <property type="entry name" value="GGDEF"/>
    <property type="match status" value="1"/>
</dbReference>
<organism evidence="4 5">
    <name type="scientific">Pseudobowmanella zhangzhouensis</name>
    <dbReference type="NCBI Taxonomy" id="1537679"/>
    <lineage>
        <taxon>Bacteria</taxon>
        <taxon>Pseudomonadati</taxon>
        <taxon>Pseudomonadota</taxon>
        <taxon>Gammaproteobacteria</taxon>
        <taxon>Alteromonadales</taxon>
        <taxon>Alteromonadaceae</taxon>
    </lineage>
</organism>
<reference evidence="5" key="1">
    <citation type="journal article" date="2019" name="Int. J. Syst. Evol. Microbiol.">
        <title>The Global Catalogue of Microorganisms (GCM) 10K type strain sequencing project: providing services to taxonomists for standard genome sequencing and annotation.</title>
        <authorList>
            <consortium name="The Broad Institute Genomics Platform"/>
            <consortium name="The Broad Institute Genome Sequencing Center for Infectious Disease"/>
            <person name="Wu L."/>
            <person name="Ma J."/>
        </authorList>
    </citation>
    <scope>NUCLEOTIDE SEQUENCE [LARGE SCALE GENOMIC DNA]</scope>
    <source>
        <strain evidence="5">CGMCC 1.16031</strain>
    </source>
</reference>
<feature type="coiled-coil region" evidence="2">
    <location>
        <begin position="84"/>
        <end position="111"/>
    </location>
</feature>
<gene>
    <name evidence="4" type="ORF">ACFP85_03535</name>
</gene>
<dbReference type="InterPro" id="IPR050469">
    <property type="entry name" value="Diguanylate_Cyclase"/>
</dbReference>
<dbReference type="NCBIfam" id="TIGR00254">
    <property type="entry name" value="GGDEF"/>
    <property type="match status" value="1"/>
</dbReference>
<dbReference type="PANTHER" id="PTHR45138">
    <property type="entry name" value="REGULATORY COMPONENTS OF SENSORY TRANSDUCTION SYSTEM"/>
    <property type="match status" value="1"/>
</dbReference>
<proteinExistence type="predicted"/>
<evidence type="ECO:0000256" key="1">
    <source>
        <dbReference type="ARBA" id="ARBA00012528"/>
    </source>
</evidence>
<keyword evidence="4" id="KW-0808">Transferase</keyword>
<dbReference type="Pfam" id="PF00990">
    <property type="entry name" value="GGDEF"/>
    <property type="match status" value="1"/>
</dbReference>
<dbReference type="InterPro" id="IPR043128">
    <property type="entry name" value="Rev_trsase/Diguanyl_cyclase"/>
</dbReference>
<evidence type="ECO:0000313" key="5">
    <source>
        <dbReference type="Proteomes" id="UP001596364"/>
    </source>
</evidence>
<keyword evidence="5" id="KW-1185">Reference proteome</keyword>
<dbReference type="GO" id="GO:0052621">
    <property type="term" value="F:diguanylate cyclase activity"/>
    <property type="evidence" value="ECO:0007669"/>
    <property type="project" value="UniProtKB-EC"/>
</dbReference>